<dbReference type="PANTHER" id="PTHR33164">
    <property type="entry name" value="TRANSCRIPTIONAL REGULATOR, MARR FAMILY"/>
    <property type="match status" value="1"/>
</dbReference>
<evidence type="ECO:0000313" key="4">
    <source>
        <dbReference type="Proteomes" id="UP000540423"/>
    </source>
</evidence>
<dbReference type="InterPro" id="IPR039422">
    <property type="entry name" value="MarR/SlyA-like"/>
</dbReference>
<keyword evidence="3" id="KW-0238">DNA-binding</keyword>
<keyword evidence="4" id="KW-1185">Reference proteome</keyword>
<gene>
    <name evidence="3" type="ORF">HNQ79_003821</name>
</gene>
<dbReference type="GO" id="GO:0006950">
    <property type="term" value="P:response to stress"/>
    <property type="evidence" value="ECO:0007669"/>
    <property type="project" value="TreeGrafter"/>
</dbReference>
<evidence type="ECO:0000313" key="3">
    <source>
        <dbReference type="EMBL" id="MBB6437338.1"/>
    </source>
</evidence>
<dbReference type="InterPro" id="IPR036388">
    <property type="entry name" value="WH-like_DNA-bd_sf"/>
</dbReference>
<dbReference type="GO" id="GO:0003677">
    <property type="term" value="F:DNA binding"/>
    <property type="evidence" value="ECO:0007669"/>
    <property type="project" value="UniProtKB-KW"/>
</dbReference>
<dbReference type="Gene3D" id="1.10.10.10">
    <property type="entry name" value="Winged helix-like DNA-binding domain superfamily/Winged helix DNA-binding domain"/>
    <property type="match status" value="1"/>
</dbReference>
<dbReference type="GO" id="GO:0003700">
    <property type="term" value="F:DNA-binding transcription factor activity"/>
    <property type="evidence" value="ECO:0007669"/>
    <property type="project" value="InterPro"/>
</dbReference>
<dbReference type="Pfam" id="PF01047">
    <property type="entry name" value="MarR"/>
    <property type="match status" value="1"/>
</dbReference>
<feature type="domain" description="HTH marR-type" evidence="2">
    <location>
        <begin position="35"/>
        <end position="165"/>
    </location>
</feature>
<dbReference type="RefSeq" id="WP_185032565.1">
    <property type="nucleotide sequence ID" value="NZ_BNBN01000003.1"/>
</dbReference>
<dbReference type="PANTHER" id="PTHR33164:SF57">
    <property type="entry name" value="MARR-FAMILY TRANSCRIPTIONAL REGULATOR"/>
    <property type="match status" value="1"/>
</dbReference>
<dbReference type="SMART" id="SM00347">
    <property type="entry name" value="HTH_MARR"/>
    <property type="match status" value="1"/>
</dbReference>
<dbReference type="Proteomes" id="UP000540423">
    <property type="component" value="Unassembled WGS sequence"/>
</dbReference>
<dbReference type="SUPFAM" id="SSF46785">
    <property type="entry name" value="Winged helix' DNA-binding domain"/>
    <property type="match status" value="1"/>
</dbReference>
<dbReference type="InterPro" id="IPR000835">
    <property type="entry name" value="HTH_MarR-typ"/>
</dbReference>
<sequence>MTTQHTPGQHPPDPQQHQDHRRPNGPARPRRTHAVDTIERELTAFARRARATAARLHPDLPLVSYTLLAHIHDQRDCRATDLATHYMLDKSTVSRQLTTLEKLGLMERRPDPDDHRVQVLHTTDAGAAALTATHASRHAAYQERLADWSEADLARFAAYLLRYNNSPS</sequence>
<reference evidence="3 4" key="1">
    <citation type="submission" date="2020-08" db="EMBL/GenBank/DDBJ databases">
        <title>Genomic Encyclopedia of Type Strains, Phase IV (KMG-IV): sequencing the most valuable type-strain genomes for metagenomic binning, comparative biology and taxonomic classification.</title>
        <authorList>
            <person name="Goeker M."/>
        </authorList>
    </citation>
    <scope>NUCLEOTIDE SEQUENCE [LARGE SCALE GENOMIC DNA]</scope>
    <source>
        <strain evidence="3 4">DSM 40141</strain>
    </source>
</reference>
<comment type="caution">
    <text evidence="3">The sequence shown here is derived from an EMBL/GenBank/DDBJ whole genome shotgun (WGS) entry which is preliminary data.</text>
</comment>
<feature type="region of interest" description="Disordered" evidence="1">
    <location>
        <begin position="1"/>
        <end position="34"/>
    </location>
</feature>
<evidence type="ECO:0000256" key="1">
    <source>
        <dbReference type="SAM" id="MobiDB-lite"/>
    </source>
</evidence>
<dbReference type="InterPro" id="IPR036390">
    <property type="entry name" value="WH_DNA-bd_sf"/>
</dbReference>
<proteinExistence type="predicted"/>
<accession>A0A7X0LQ80</accession>
<name>A0A7X0LQ80_9ACTN</name>
<protein>
    <submittedName>
        <fullName evidence="3">DNA-binding MarR family transcriptional regulator</fullName>
    </submittedName>
</protein>
<organism evidence="3 4">
    <name type="scientific">Streptomyces candidus</name>
    <dbReference type="NCBI Taxonomy" id="67283"/>
    <lineage>
        <taxon>Bacteria</taxon>
        <taxon>Bacillati</taxon>
        <taxon>Actinomycetota</taxon>
        <taxon>Actinomycetes</taxon>
        <taxon>Kitasatosporales</taxon>
        <taxon>Streptomycetaceae</taxon>
        <taxon>Streptomyces</taxon>
    </lineage>
</organism>
<evidence type="ECO:0000259" key="2">
    <source>
        <dbReference type="PROSITE" id="PS50995"/>
    </source>
</evidence>
<dbReference type="EMBL" id="JACHEM010000009">
    <property type="protein sequence ID" value="MBB6437338.1"/>
    <property type="molecule type" value="Genomic_DNA"/>
</dbReference>
<dbReference type="PROSITE" id="PS50995">
    <property type="entry name" value="HTH_MARR_2"/>
    <property type="match status" value="1"/>
</dbReference>
<dbReference type="AlphaFoldDB" id="A0A7X0LQ80"/>